<dbReference type="GO" id="GO:0003676">
    <property type="term" value="F:nucleic acid binding"/>
    <property type="evidence" value="ECO:0007669"/>
    <property type="project" value="InterPro"/>
</dbReference>
<evidence type="ECO:0000313" key="4">
    <source>
        <dbReference type="Proteomes" id="UP000316626"/>
    </source>
</evidence>
<sequence length="241" mass="28565">METFEKHEGRYGYRRIHADLKAQGHKINHKKVQRIMKELNLKCVKFIRKSRYKSYKGTVGKIAKNRLNRRFNTPHALQKLVTDVTEFKCTNHEKLYLSPIMDLYNSEIIGFSMSKRPTLEFVMDSLKQALPNIHKRAQYRTTIHSDQGWHYQHHSWVKTLKQNKIFQSMSRKATCADNAAMENFFGLLKQEMYYGEELVPYEALKEKIEKYIDYYNNDRIKQKLAGMSPVKYRTHASHLAA</sequence>
<reference evidence="3 4" key="1">
    <citation type="submission" date="2019-06" db="EMBL/GenBank/DDBJ databases">
        <title>Psychrobacillus vulpis sp. nov., a new species isolated from feces of a red fox that inhabits in The Tablas de Daimiel Natural Park, Albacete, Spain.</title>
        <authorList>
            <person name="Rodriguez M."/>
            <person name="Reina J.C."/>
            <person name="Bejar V."/>
            <person name="Llamas I."/>
        </authorList>
    </citation>
    <scope>NUCLEOTIDE SEQUENCE [LARGE SCALE GENOMIC DNA]</scope>
    <source>
        <strain evidence="3 4">Z8</strain>
    </source>
</reference>
<name>A0A544TFX3_9BACI</name>
<dbReference type="InterPro" id="IPR025948">
    <property type="entry name" value="HTH-like_dom"/>
</dbReference>
<dbReference type="EMBL" id="VDGI01000035">
    <property type="protein sequence ID" value="TQR16349.1"/>
    <property type="molecule type" value="Genomic_DNA"/>
</dbReference>
<dbReference type="Gene3D" id="3.30.420.10">
    <property type="entry name" value="Ribonuclease H-like superfamily/Ribonuclease H"/>
    <property type="match status" value="1"/>
</dbReference>
<dbReference type="PANTHER" id="PTHR46889">
    <property type="entry name" value="TRANSPOSASE INSF FOR INSERTION SEQUENCE IS3B-RELATED"/>
    <property type="match status" value="1"/>
</dbReference>
<dbReference type="Pfam" id="PF00665">
    <property type="entry name" value="rve"/>
    <property type="match status" value="1"/>
</dbReference>
<feature type="domain" description="Integrase catalytic" evidence="2">
    <location>
        <begin position="70"/>
        <end position="237"/>
    </location>
</feature>
<dbReference type="GO" id="GO:0015074">
    <property type="term" value="P:DNA integration"/>
    <property type="evidence" value="ECO:0007669"/>
    <property type="project" value="InterPro"/>
</dbReference>
<proteinExistence type="predicted"/>
<dbReference type="Proteomes" id="UP000316626">
    <property type="component" value="Unassembled WGS sequence"/>
</dbReference>
<dbReference type="SUPFAM" id="SSF53098">
    <property type="entry name" value="Ribonuclease H-like"/>
    <property type="match status" value="1"/>
</dbReference>
<evidence type="ECO:0000256" key="1">
    <source>
        <dbReference type="ARBA" id="ARBA00002286"/>
    </source>
</evidence>
<protein>
    <submittedName>
        <fullName evidence="3">IS3 family transposase</fullName>
    </submittedName>
</protein>
<comment type="function">
    <text evidence="1">Involved in the transposition of the insertion sequence.</text>
</comment>
<accession>A0A544TFX3</accession>
<comment type="caution">
    <text evidence="3">The sequence shown here is derived from an EMBL/GenBank/DDBJ whole genome shotgun (WGS) entry which is preliminary data.</text>
</comment>
<organism evidence="3 4">
    <name type="scientific">Psychrobacillus vulpis</name>
    <dbReference type="NCBI Taxonomy" id="2325572"/>
    <lineage>
        <taxon>Bacteria</taxon>
        <taxon>Bacillati</taxon>
        <taxon>Bacillota</taxon>
        <taxon>Bacilli</taxon>
        <taxon>Bacillales</taxon>
        <taxon>Bacillaceae</taxon>
        <taxon>Psychrobacillus</taxon>
    </lineage>
</organism>
<dbReference type="NCBIfam" id="NF033516">
    <property type="entry name" value="transpos_IS3"/>
    <property type="match status" value="1"/>
</dbReference>
<dbReference type="OrthoDB" id="9781005at2"/>
<dbReference type="InterPro" id="IPR001584">
    <property type="entry name" value="Integrase_cat-core"/>
</dbReference>
<dbReference type="AlphaFoldDB" id="A0A544TFX3"/>
<gene>
    <name evidence="3" type="ORF">FG384_18850</name>
</gene>
<evidence type="ECO:0000313" key="3">
    <source>
        <dbReference type="EMBL" id="TQR16349.1"/>
    </source>
</evidence>
<dbReference type="PROSITE" id="PS50994">
    <property type="entry name" value="INTEGRASE"/>
    <property type="match status" value="1"/>
</dbReference>
<keyword evidence="4" id="KW-1185">Reference proteome</keyword>
<dbReference type="InterPro" id="IPR048020">
    <property type="entry name" value="Transpos_IS3"/>
</dbReference>
<dbReference type="Pfam" id="PF13276">
    <property type="entry name" value="HTH_21"/>
    <property type="match status" value="1"/>
</dbReference>
<dbReference type="PANTHER" id="PTHR46889:SF4">
    <property type="entry name" value="TRANSPOSASE INSO FOR INSERTION SEQUENCE ELEMENT IS911B-RELATED"/>
    <property type="match status" value="1"/>
</dbReference>
<dbReference type="InterPro" id="IPR036397">
    <property type="entry name" value="RNaseH_sf"/>
</dbReference>
<dbReference type="Pfam" id="PF13333">
    <property type="entry name" value="rve_2"/>
    <property type="match status" value="1"/>
</dbReference>
<evidence type="ECO:0000259" key="2">
    <source>
        <dbReference type="PROSITE" id="PS50994"/>
    </source>
</evidence>
<dbReference type="InterPro" id="IPR012337">
    <property type="entry name" value="RNaseH-like_sf"/>
</dbReference>
<dbReference type="InterPro" id="IPR050900">
    <property type="entry name" value="Transposase_IS3/IS150/IS904"/>
</dbReference>